<evidence type="ECO:0000256" key="3">
    <source>
        <dbReference type="ARBA" id="ARBA00004123"/>
    </source>
</evidence>
<feature type="non-terminal residue" evidence="24">
    <location>
        <position position="1012"/>
    </location>
</feature>
<evidence type="ECO:0000313" key="24">
    <source>
        <dbReference type="EMBL" id="NXP90822.1"/>
    </source>
</evidence>
<comment type="catalytic activity">
    <reaction evidence="22">
        <text>N(6)-[(R)-lipoyl]-L-lysyl-[protein] + 2-oxoglutarate + H(+) = N(6)-[(R)-S(8)-succinyldihydrolipoyl]-L-lysyl-[protein] + CO2</text>
        <dbReference type="Rhea" id="RHEA:12188"/>
        <dbReference type="Rhea" id="RHEA-COMP:10474"/>
        <dbReference type="Rhea" id="RHEA-COMP:20092"/>
        <dbReference type="ChEBI" id="CHEBI:15378"/>
        <dbReference type="ChEBI" id="CHEBI:16526"/>
        <dbReference type="ChEBI" id="CHEBI:16810"/>
        <dbReference type="ChEBI" id="CHEBI:83099"/>
        <dbReference type="ChEBI" id="CHEBI:83120"/>
        <dbReference type="EC" id="1.2.4.2"/>
    </reaction>
    <physiologicalReaction direction="left-to-right" evidence="22">
        <dbReference type="Rhea" id="RHEA:12189"/>
    </physiologicalReaction>
</comment>
<comment type="subcellular location">
    <subcellularLocation>
        <location evidence="4">Mitochondrion</location>
    </subcellularLocation>
    <subcellularLocation>
        <location evidence="3">Nucleus</location>
    </subcellularLocation>
</comment>
<evidence type="ECO:0000256" key="16">
    <source>
        <dbReference type="ARBA" id="ARBA00023152"/>
    </source>
</evidence>
<protein>
    <recommendedName>
        <fullName evidence="19">2-oxoglutarate dehydrogenase complex component E1</fullName>
        <ecNumber evidence="6">1.2.4.2</ecNumber>
    </recommendedName>
    <alternativeName>
        <fullName evidence="20">2-oxoglutarate dehydrogenase, mitochondrial</fullName>
    </alternativeName>
    <alternativeName>
        <fullName evidence="18">Alpha-ketoglutarate dehydrogenase</fullName>
    </alternativeName>
    <alternativeName>
        <fullName evidence="21">Thiamine diphosphate (ThDP)-dependent 2-oxoglutarate dehydrogenase</fullName>
    </alternativeName>
</protein>
<dbReference type="Gene3D" id="3.40.50.11610">
    <property type="entry name" value="Multifunctional 2-oxoglutarate metabolism enzyme, C-terminal domain"/>
    <property type="match status" value="1"/>
</dbReference>
<evidence type="ECO:0000256" key="2">
    <source>
        <dbReference type="ARBA" id="ARBA00001964"/>
    </source>
</evidence>
<dbReference type="GO" id="GO:0005634">
    <property type="term" value="C:nucleus"/>
    <property type="evidence" value="ECO:0007669"/>
    <property type="project" value="UniProtKB-SubCell"/>
</dbReference>
<keyword evidence="25" id="KW-1185">Reference proteome</keyword>
<dbReference type="InterPro" id="IPR001017">
    <property type="entry name" value="DH_E1"/>
</dbReference>
<dbReference type="InterPro" id="IPR032106">
    <property type="entry name" value="2-oxogl_dehyd_N"/>
</dbReference>
<dbReference type="Pfam" id="PF00676">
    <property type="entry name" value="E1_dh"/>
    <property type="match status" value="1"/>
</dbReference>
<evidence type="ECO:0000256" key="19">
    <source>
        <dbReference type="ARBA" id="ARBA00040429"/>
    </source>
</evidence>
<evidence type="ECO:0000256" key="14">
    <source>
        <dbReference type="ARBA" id="ARBA00023052"/>
    </source>
</evidence>
<dbReference type="GO" id="GO:0030976">
    <property type="term" value="F:thiamine pyrophosphate binding"/>
    <property type="evidence" value="ECO:0007669"/>
    <property type="project" value="InterPro"/>
</dbReference>
<dbReference type="GO" id="GO:0046872">
    <property type="term" value="F:metal ion binding"/>
    <property type="evidence" value="ECO:0007669"/>
    <property type="project" value="UniProtKB-KW"/>
</dbReference>
<evidence type="ECO:0000256" key="18">
    <source>
        <dbReference type="ARBA" id="ARBA00030680"/>
    </source>
</evidence>
<dbReference type="InterPro" id="IPR042179">
    <property type="entry name" value="KGD_C_sf"/>
</dbReference>
<dbReference type="Pfam" id="PF16078">
    <property type="entry name" value="2-oxogl_dehyd_N"/>
    <property type="match status" value="1"/>
</dbReference>
<comment type="cofactor">
    <cofactor evidence="1">
        <name>Mg(2+)</name>
        <dbReference type="ChEBI" id="CHEBI:18420"/>
    </cofactor>
</comment>
<dbReference type="Gene3D" id="1.10.287.1150">
    <property type="entry name" value="TPP helical domain"/>
    <property type="match status" value="1"/>
</dbReference>
<dbReference type="GO" id="GO:0006096">
    <property type="term" value="P:glycolytic process"/>
    <property type="evidence" value="ECO:0007669"/>
    <property type="project" value="UniProtKB-KW"/>
</dbReference>
<keyword evidence="8" id="KW-0479">Metal-binding</keyword>
<evidence type="ECO:0000256" key="8">
    <source>
        <dbReference type="ARBA" id="ARBA00022723"/>
    </source>
</evidence>
<evidence type="ECO:0000256" key="22">
    <source>
        <dbReference type="ARBA" id="ARBA00051042"/>
    </source>
</evidence>
<dbReference type="PIRSF" id="PIRSF000157">
    <property type="entry name" value="Oxoglu_dh_E1"/>
    <property type="match status" value="1"/>
</dbReference>
<proteinExistence type="inferred from homology"/>
<evidence type="ECO:0000256" key="11">
    <source>
        <dbReference type="ARBA" id="ARBA00022843"/>
    </source>
</evidence>
<dbReference type="PANTHER" id="PTHR23152:SF5">
    <property type="entry name" value="2-OXOGLUTARATE DEHYDROGENASE-LIKE, MITOCHONDRIAL"/>
    <property type="match status" value="1"/>
</dbReference>
<feature type="non-terminal residue" evidence="24">
    <location>
        <position position="1"/>
    </location>
</feature>
<dbReference type="Proteomes" id="UP000625584">
    <property type="component" value="Unassembled WGS sequence"/>
</dbReference>
<evidence type="ECO:0000256" key="9">
    <source>
        <dbReference type="ARBA" id="ARBA00022837"/>
    </source>
</evidence>
<dbReference type="InterPro" id="IPR031717">
    <property type="entry name" value="ODO-1/KGD_C"/>
</dbReference>
<dbReference type="InterPro" id="IPR005475">
    <property type="entry name" value="Transketolase-like_Pyr-bd"/>
</dbReference>
<dbReference type="GO" id="GO:0005739">
    <property type="term" value="C:mitochondrion"/>
    <property type="evidence" value="ECO:0007669"/>
    <property type="project" value="UniProtKB-SubCell"/>
</dbReference>
<keyword evidence="11" id="KW-0832">Ubl conjugation</keyword>
<organism evidence="24 25">
    <name type="scientific">Passerina amoena</name>
    <name type="common">Lazuli bunting</name>
    <dbReference type="NCBI Taxonomy" id="142471"/>
    <lineage>
        <taxon>Eukaryota</taxon>
        <taxon>Metazoa</taxon>
        <taxon>Chordata</taxon>
        <taxon>Craniata</taxon>
        <taxon>Vertebrata</taxon>
        <taxon>Euteleostomi</taxon>
        <taxon>Archelosauria</taxon>
        <taxon>Archosauria</taxon>
        <taxon>Dinosauria</taxon>
        <taxon>Saurischia</taxon>
        <taxon>Theropoda</taxon>
        <taxon>Coelurosauria</taxon>
        <taxon>Aves</taxon>
        <taxon>Neognathae</taxon>
        <taxon>Neoaves</taxon>
        <taxon>Telluraves</taxon>
        <taxon>Australaves</taxon>
        <taxon>Passeriformes</taxon>
        <taxon>Cardinalidae</taxon>
        <taxon>Passerina</taxon>
    </lineage>
</organism>
<dbReference type="InterPro" id="IPR011603">
    <property type="entry name" value="2oxoglutarate_DH_E1"/>
</dbReference>
<evidence type="ECO:0000256" key="5">
    <source>
        <dbReference type="ARBA" id="ARBA00006936"/>
    </source>
</evidence>
<dbReference type="Gene3D" id="3.40.50.12470">
    <property type="match status" value="1"/>
</dbReference>
<keyword evidence="14" id="KW-0786">Thiamine pyrophosphate</keyword>
<dbReference type="NCBIfam" id="NF008907">
    <property type="entry name" value="PRK12270.1"/>
    <property type="match status" value="1"/>
</dbReference>
<evidence type="ECO:0000256" key="21">
    <source>
        <dbReference type="ARBA" id="ARBA00042799"/>
    </source>
</evidence>
<dbReference type="EC" id="1.2.4.2" evidence="6"/>
<keyword evidence="15" id="KW-0496">Mitochondrion</keyword>
<accession>A0A852DCR5</accession>
<evidence type="ECO:0000256" key="6">
    <source>
        <dbReference type="ARBA" id="ARBA00012280"/>
    </source>
</evidence>
<comment type="cofactor">
    <cofactor evidence="2">
        <name>thiamine diphosphate</name>
        <dbReference type="ChEBI" id="CHEBI:58937"/>
    </cofactor>
</comment>
<dbReference type="FunFam" id="3.40.50.12470:FF:000007">
    <property type="entry name" value="2-oxoglutarate dehydrogenase e1 mitochondrial"/>
    <property type="match status" value="1"/>
</dbReference>
<dbReference type="SUPFAM" id="SSF52518">
    <property type="entry name" value="Thiamin diphosphate-binding fold (THDP-binding)"/>
    <property type="match status" value="2"/>
</dbReference>
<keyword evidence="9" id="KW-0106">Calcium</keyword>
<keyword evidence="7" id="KW-1017">Isopeptide bond</keyword>
<evidence type="ECO:0000256" key="17">
    <source>
        <dbReference type="ARBA" id="ARBA00023242"/>
    </source>
</evidence>
<evidence type="ECO:0000256" key="15">
    <source>
        <dbReference type="ARBA" id="ARBA00023128"/>
    </source>
</evidence>
<dbReference type="AlphaFoldDB" id="A0A852DCR5"/>
<name>A0A852DCR5_PASAF</name>
<comment type="caution">
    <text evidence="24">The sequence shown here is derived from an EMBL/GenBank/DDBJ whole genome shotgun (WGS) entry which is preliminary data.</text>
</comment>
<dbReference type="NCBIfam" id="NF006914">
    <property type="entry name" value="PRK09404.1"/>
    <property type="match status" value="1"/>
</dbReference>
<dbReference type="SMART" id="SM00861">
    <property type="entry name" value="Transket_pyr"/>
    <property type="match status" value="1"/>
</dbReference>
<dbReference type="FunFam" id="1.10.287.1150:FF:000001">
    <property type="entry name" value="2-oxoglutarate dehydrogenase, mitochondrial isoform X1"/>
    <property type="match status" value="1"/>
</dbReference>
<dbReference type="CDD" id="cd02016">
    <property type="entry name" value="TPP_E1_OGDC_like"/>
    <property type="match status" value="1"/>
</dbReference>
<dbReference type="GO" id="GO:0045252">
    <property type="term" value="C:oxoglutarate dehydrogenase complex"/>
    <property type="evidence" value="ECO:0007669"/>
    <property type="project" value="TreeGrafter"/>
</dbReference>
<gene>
    <name evidence="24" type="primary">Ogdhl</name>
    <name evidence="24" type="ORF">PASAMO_R11795</name>
</gene>
<evidence type="ECO:0000313" key="25">
    <source>
        <dbReference type="Proteomes" id="UP000625584"/>
    </source>
</evidence>
<reference evidence="24" key="1">
    <citation type="submission" date="2019-09" db="EMBL/GenBank/DDBJ databases">
        <title>Bird 10,000 Genomes (B10K) Project - Family phase.</title>
        <authorList>
            <person name="Zhang G."/>
        </authorList>
    </citation>
    <scope>NUCLEOTIDE SEQUENCE</scope>
    <source>
        <strain evidence="24">OUT-0017</strain>
        <tissue evidence="24">Muscle</tissue>
    </source>
</reference>
<comment type="similarity">
    <text evidence="5">Belongs to the alpha-ketoglutarate dehydrogenase family.</text>
</comment>
<evidence type="ECO:0000256" key="10">
    <source>
        <dbReference type="ARBA" id="ARBA00022842"/>
    </source>
</evidence>
<dbReference type="Pfam" id="PF16870">
    <property type="entry name" value="OxoGdeHyase_C"/>
    <property type="match status" value="1"/>
</dbReference>
<keyword evidence="10" id="KW-0460">Magnesium</keyword>
<feature type="domain" description="Transketolase-like pyrimidine-binding" evidence="23">
    <location>
        <begin position="641"/>
        <end position="853"/>
    </location>
</feature>
<dbReference type="EMBL" id="WBNP01003399">
    <property type="protein sequence ID" value="NXP90822.1"/>
    <property type="molecule type" value="Genomic_DNA"/>
</dbReference>
<dbReference type="Pfam" id="PF02779">
    <property type="entry name" value="Transket_pyr"/>
    <property type="match status" value="1"/>
</dbReference>
<dbReference type="Gene3D" id="3.40.50.970">
    <property type="match status" value="1"/>
</dbReference>
<evidence type="ECO:0000256" key="1">
    <source>
        <dbReference type="ARBA" id="ARBA00001946"/>
    </source>
</evidence>
<dbReference type="NCBIfam" id="TIGR00239">
    <property type="entry name" value="2oxo_dh_E1"/>
    <property type="match status" value="1"/>
</dbReference>
<keyword evidence="13" id="KW-0560">Oxidoreductase</keyword>
<dbReference type="FunFam" id="3.40.50.970:FF:000002">
    <property type="entry name" value="2-oxoglutarate dehydrogenase, E1 component"/>
    <property type="match status" value="1"/>
</dbReference>
<keyword evidence="16" id="KW-0324">Glycolysis</keyword>
<evidence type="ECO:0000259" key="23">
    <source>
        <dbReference type="SMART" id="SM00861"/>
    </source>
</evidence>
<dbReference type="GO" id="GO:0004591">
    <property type="term" value="F:oxoglutarate dehydrogenase (succinyl-transferring) activity"/>
    <property type="evidence" value="ECO:0007669"/>
    <property type="project" value="UniProtKB-EC"/>
</dbReference>
<evidence type="ECO:0000256" key="4">
    <source>
        <dbReference type="ARBA" id="ARBA00004173"/>
    </source>
</evidence>
<keyword evidence="12" id="KW-0809">Transit peptide</keyword>
<evidence type="ECO:0000256" key="7">
    <source>
        <dbReference type="ARBA" id="ARBA00022499"/>
    </source>
</evidence>
<evidence type="ECO:0000256" key="13">
    <source>
        <dbReference type="ARBA" id="ARBA00023002"/>
    </source>
</evidence>
<dbReference type="GO" id="GO:0006099">
    <property type="term" value="P:tricarboxylic acid cycle"/>
    <property type="evidence" value="ECO:0007669"/>
    <property type="project" value="TreeGrafter"/>
</dbReference>
<dbReference type="InterPro" id="IPR029061">
    <property type="entry name" value="THDP-binding"/>
</dbReference>
<evidence type="ECO:0000256" key="20">
    <source>
        <dbReference type="ARBA" id="ARBA00041946"/>
    </source>
</evidence>
<sequence length="1012" mass="114871">MSHLKLFAATLKRHGFKLLENQDIGRRAFLHGQRYVSSGTSEPVLSGSNSNYVEEMYCAWLENPKSVHKSWDVFFRSAAAGQAAHLPAQQEGKGSFLQSHGLAPTPATAEKVVEDHLAVQSLIRAYQIRGHHVAQLDPLGILDADLDSFIPSDLITTIDKLGFYGLHESDLDKVFQLPTTTFIGGNENSLSLREIIKRLEHTYCQHIGLEFMFINDVEQCQWIRQKFETPGVMKFSNEDKRTLLARLVRSMRFEDFLARKWSSEKRFGLEGCEVMIPALKTIIDKSSEMGIEYVIMGMPHRGRLNVLANVIRKELEQIFCQFDPKLEAADEGSGDVKYHLGMYHERINRKTNKKITLSLMANPSHLEAVDPVVQGKTKAEQFYRGDTAGKKVMSILLHGDAAFAGQGVVYETFHLSDLPSYTTNGTIHVVVNNQIGFTTDPRMARSSPYPTDVARVVNAPIFHVNADDPEAVMYVCSVAAEWRNTFNKDVVVDLVCYRRRGHNEMDEPMFTQPLMYKQIHKQVPVLKKYADKLIADGTVTLQEFEEEIAKYDRICEEAYTRSKDKKILHIKHWLDSPWPGFFTADGEPKSMSCPPTGISEELLTHIGNVASSVPVEDFKIHSGQLKACCLLLALCPAPVLYFCTEAILGPFLKEGNACDFFYFDSSTPCVRRIHRHHVLHDQEVDKRICVPMNHLWEQQAPYTVCNSSLSEYGVLGFELGFAMASPNALVCWEAQFGDFHNTAQCIIDQFISSGQAKWVRHNGIVLLLPHGMEGMGPEHSSARPERFLQMSNDDSDAYPEFTEQFEVSQLYDCNWIVVNCSTPANYFHVLRRQILLPFRKPLIVLTPKSLLRHPEAKSSFDEMVSGTTFQRVIPENGPAAEAPDEVKRVILCTGKVYYDLVKERKNQDLEKQVAITRLEQISPFPFDLLKEELDKYPTADLVWCQEEHKNSGYYDYVRPRFRTIVNRTRPIWYVGREPAAAAATGNKNTHLVSLRRFLDTAFNLEAFEGKTF</sequence>
<keyword evidence="17" id="KW-0539">Nucleus</keyword>
<evidence type="ECO:0000256" key="12">
    <source>
        <dbReference type="ARBA" id="ARBA00022946"/>
    </source>
</evidence>
<dbReference type="PANTHER" id="PTHR23152">
    <property type="entry name" value="2-OXOGLUTARATE DEHYDROGENASE"/>
    <property type="match status" value="1"/>
</dbReference>